<keyword evidence="3 12" id="KW-0963">Cytoplasm</keyword>
<comment type="pathway">
    <text evidence="1 12 13">Cell wall biogenesis; peptidoglycan biosynthesis.</text>
</comment>
<dbReference type="GO" id="GO:0008765">
    <property type="term" value="F:UDP-N-acetylmuramoylalanyl-D-glutamate-2,6-diaminopimelate ligase activity"/>
    <property type="evidence" value="ECO:0007669"/>
    <property type="project" value="UniProtKB-UniRule"/>
</dbReference>
<dbReference type="SUPFAM" id="SSF63418">
    <property type="entry name" value="MurE/MurF N-terminal domain"/>
    <property type="match status" value="1"/>
</dbReference>
<evidence type="ECO:0000256" key="1">
    <source>
        <dbReference type="ARBA" id="ARBA00004752"/>
    </source>
</evidence>
<evidence type="ECO:0000313" key="17">
    <source>
        <dbReference type="EMBL" id="CAB1128462.1"/>
    </source>
</evidence>
<dbReference type="Gene3D" id="3.90.190.20">
    <property type="entry name" value="Mur ligase, C-terminal domain"/>
    <property type="match status" value="1"/>
</dbReference>
<evidence type="ECO:0000256" key="7">
    <source>
        <dbReference type="ARBA" id="ARBA00022840"/>
    </source>
</evidence>
<keyword evidence="9 12" id="KW-0573">Peptidoglycan synthesis</keyword>
<proteinExistence type="inferred from homology"/>
<dbReference type="Gene3D" id="3.40.1390.10">
    <property type="entry name" value="MurE/MurF, N-terminal domain"/>
    <property type="match status" value="1"/>
</dbReference>
<sequence length="493" mass="52957">MRLGNLIAGLEGARVIGSPDTEVTGIAYDSREVRPGDLFVAIPGYRTDGHLYCGEARDRGASAFVVERAEALPAGATGVVVPYARGAMARLAATFYDHPSRRLWMVGVTGTNGKTTTTHLIQGLLEAAGVPAGLTGTIHTLIGREELPVRRTTPEAPDLEGLLRLMVDRGMQAAVMEVSSHALALARVEGVRYDVGVFTNLTQDHLDFHHTLEEYFAVKARLLEGLGPDAGQGPQAAVVNRDDPYAVRAGERARVPVVSYGFEVGADIRAEDIRIAEGRSTFTVVFPGGSRYRAELSLPGRFNISNALAALSVGWVRGLDPAAMVAFLSHARGVPGRFERIDEGQPFTVIVDYAHTPDGIAKVLSTAREFARGRVVAVFGAGGDRDHGKRAPMGAIAGRLADAVIITTDNPRSEDPQAIMDMIAAGVREAGGRYQAEPDRVQAIRLALGQARPGDVVLILGKGHETYQIFRDRTIHHDDREVARQVLKEMARG</sequence>
<evidence type="ECO:0000256" key="13">
    <source>
        <dbReference type="RuleBase" id="RU004135"/>
    </source>
</evidence>
<dbReference type="Proteomes" id="UP000503399">
    <property type="component" value="Chromosome"/>
</dbReference>
<feature type="binding site" evidence="12">
    <location>
        <begin position="152"/>
        <end position="153"/>
    </location>
    <ligand>
        <name>UDP-N-acetyl-alpha-D-muramoyl-L-alanyl-D-glutamate</name>
        <dbReference type="ChEBI" id="CHEBI:83900"/>
    </ligand>
</feature>
<dbReference type="AlphaFoldDB" id="A0A6F8ZG71"/>
<comment type="function">
    <text evidence="12">Catalyzes the addition of meso-diaminopimelic acid to the nucleotide precursor UDP-N-acetylmuramoyl-L-alanyl-D-glutamate (UMAG) in the biosynthesis of bacterial cell-wall peptidoglycan.</text>
</comment>
<evidence type="ECO:0000256" key="2">
    <source>
        <dbReference type="ARBA" id="ARBA00005898"/>
    </source>
</evidence>
<keyword evidence="12" id="KW-0460">Magnesium</keyword>
<evidence type="ECO:0000259" key="15">
    <source>
        <dbReference type="Pfam" id="PF02875"/>
    </source>
</evidence>
<keyword evidence="8 12" id="KW-0133">Cell shape</keyword>
<evidence type="ECO:0000256" key="9">
    <source>
        <dbReference type="ARBA" id="ARBA00022984"/>
    </source>
</evidence>
<keyword evidence="18" id="KW-1185">Reference proteome</keyword>
<dbReference type="PANTHER" id="PTHR23135">
    <property type="entry name" value="MUR LIGASE FAMILY MEMBER"/>
    <property type="match status" value="1"/>
</dbReference>
<evidence type="ECO:0000256" key="11">
    <source>
        <dbReference type="ARBA" id="ARBA00023316"/>
    </source>
</evidence>
<evidence type="ECO:0000256" key="8">
    <source>
        <dbReference type="ARBA" id="ARBA00022960"/>
    </source>
</evidence>
<feature type="binding site" evidence="12">
    <location>
        <position position="179"/>
    </location>
    <ligand>
        <name>UDP-N-acetyl-alpha-D-muramoyl-L-alanyl-D-glutamate</name>
        <dbReference type="ChEBI" id="CHEBI:83900"/>
    </ligand>
</feature>
<dbReference type="GO" id="GO:0000287">
    <property type="term" value="F:magnesium ion binding"/>
    <property type="evidence" value="ECO:0007669"/>
    <property type="project" value="UniProtKB-UniRule"/>
</dbReference>
<gene>
    <name evidence="12 17" type="primary">murE</name>
    <name evidence="17" type="ORF">R50_0956</name>
</gene>
<comment type="caution">
    <text evidence="12">Lacks conserved residue(s) required for the propagation of feature annotation.</text>
</comment>
<keyword evidence="11 12" id="KW-0961">Cell wall biogenesis/degradation</keyword>
<evidence type="ECO:0000259" key="16">
    <source>
        <dbReference type="Pfam" id="PF08245"/>
    </source>
</evidence>
<dbReference type="GO" id="GO:0009252">
    <property type="term" value="P:peptidoglycan biosynthetic process"/>
    <property type="evidence" value="ECO:0007669"/>
    <property type="project" value="UniProtKB-UniRule"/>
</dbReference>
<dbReference type="NCBIfam" id="NF001124">
    <property type="entry name" value="PRK00139.1-2"/>
    <property type="match status" value="1"/>
</dbReference>
<evidence type="ECO:0000256" key="5">
    <source>
        <dbReference type="ARBA" id="ARBA00022618"/>
    </source>
</evidence>
<dbReference type="NCBIfam" id="NF001126">
    <property type="entry name" value="PRK00139.1-4"/>
    <property type="match status" value="1"/>
</dbReference>
<comment type="similarity">
    <text evidence="2 12">Belongs to the MurCDEF family. MurE subfamily.</text>
</comment>
<dbReference type="InterPro" id="IPR036615">
    <property type="entry name" value="Mur_ligase_C_dom_sf"/>
</dbReference>
<comment type="subcellular location">
    <subcellularLocation>
        <location evidence="12 13">Cytoplasm</location>
    </subcellularLocation>
</comment>
<evidence type="ECO:0000256" key="12">
    <source>
        <dbReference type="HAMAP-Rule" id="MF_00208"/>
    </source>
</evidence>
<feature type="binding site" evidence="12">
    <location>
        <begin position="110"/>
        <end position="116"/>
    </location>
    <ligand>
        <name>ATP</name>
        <dbReference type="ChEBI" id="CHEBI:30616"/>
    </ligand>
</feature>
<dbReference type="GO" id="GO:0005737">
    <property type="term" value="C:cytoplasm"/>
    <property type="evidence" value="ECO:0007669"/>
    <property type="project" value="UniProtKB-SubCell"/>
</dbReference>
<evidence type="ECO:0000313" key="18">
    <source>
        <dbReference type="Proteomes" id="UP000503399"/>
    </source>
</evidence>
<dbReference type="Gene3D" id="3.40.1190.10">
    <property type="entry name" value="Mur-like, catalytic domain"/>
    <property type="match status" value="1"/>
</dbReference>
<comment type="PTM">
    <text evidence="12">Carboxylation is probably crucial for Mg(2+) binding and, consequently, for the gamma-phosphate positioning of ATP.</text>
</comment>
<feature type="binding site" evidence="12">
    <location>
        <position position="461"/>
    </location>
    <ligand>
        <name>meso-2,6-diaminopimelate</name>
        <dbReference type="ChEBI" id="CHEBI:57791"/>
    </ligand>
</feature>
<dbReference type="GO" id="GO:0051301">
    <property type="term" value="P:cell division"/>
    <property type="evidence" value="ECO:0007669"/>
    <property type="project" value="UniProtKB-KW"/>
</dbReference>
<feature type="binding site" evidence="12">
    <location>
        <position position="30"/>
    </location>
    <ligand>
        <name>UDP-N-acetyl-alpha-D-muramoyl-L-alanyl-D-glutamate</name>
        <dbReference type="ChEBI" id="CHEBI:83900"/>
    </ligand>
</feature>
<dbReference type="Pfam" id="PF08245">
    <property type="entry name" value="Mur_ligase_M"/>
    <property type="match status" value="1"/>
</dbReference>
<dbReference type="PANTHER" id="PTHR23135:SF4">
    <property type="entry name" value="UDP-N-ACETYLMURAMOYL-L-ALANYL-D-GLUTAMATE--2,6-DIAMINOPIMELATE LIGASE MURE HOMOLOG, CHLOROPLASTIC"/>
    <property type="match status" value="1"/>
</dbReference>
<feature type="binding site" evidence="12">
    <location>
        <position position="465"/>
    </location>
    <ligand>
        <name>meso-2,6-diaminopimelate</name>
        <dbReference type="ChEBI" id="CHEBI:57791"/>
    </ligand>
</feature>
<dbReference type="InterPro" id="IPR035911">
    <property type="entry name" value="MurE/MurF_N"/>
</dbReference>
<keyword evidence="7 12" id="KW-0067">ATP-binding</keyword>
<dbReference type="SUPFAM" id="SSF53623">
    <property type="entry name" value="MurD-like peptide ligases, catalytic domain"/>
    <property type="match status" value="1"/>
</dbReference>
<dbReference type="NCBIfam" id="TIGR01085">
    <property type="entry name" value="murE"/>
    <property type="match status" value="1"/>
</dbReference>
<evidence type="ECO:0000256" key="4">
    <source>
        <dbReference type="ARBA" id="ARBA00022598"/>
    </source>
</evidence>
<feature type="short sequence motif" description="Meso-diaminopimelate recognition motif" evidence="12">
    <location>
        <begin position="409"/>
        <end position="412"/>
    </location>
</feature>
<dbReference type="InterPro" id="IPR036565">
    <property type="entry name" value="Mur-like_cat_sf"/>
</dbReference>
<dbReference type="Pfam" id="PF01225">
    <property type="entry name" value="Mur_ligase"/>
    <property type="match status" value="1"/>
</dbReference>
<feature type="modified residue" description="N6-carboxylysine" evidence="12">
    <location>
        <position position="219"/>
    </location>
</feature>
<name>A0A6F8ZG71_9FIRM</name>
<dbReference type="InterPro" id="IPR004101">
    <property type="entry name" value="Mur_ligase_C"/>
</dbReference>
<dbReference type="GO" id="GO:0004326">
    <property type="term" value="F:tetrahydrofolylpolyglutamate synthase activity"/>
    <property type="evidence" value="ECO:0007669"/>
    <property type="project" value="InterPro"/>
</dbReference>
<feature type="binding site" evidence="12">
    <location>
        <begin position="409"/>
        <end position="412"/>
    </location>
    <ligand>
        <name>meso-2,6-diaminopimelate</name>
        <dbReference type="ChEBI" id="CHEBI:57791"/>
    </ligand>
</feature>
<protein>
    <recommendedName>
        <fullName evidence="12">UDP-N-acetylmuramoyl-L-alanyl-D-glutamate--2,6-diaminopimelate ligase</fullName>
        <ecNumber evidence="12">6.3.2.13</ecNumber>
    </recommendedName>
    <alternativeName>
        <fullName evidence="12">Meso-A2pm-adding enzyme</fullName>
    </alternativeName>
    <alternativeName>
        <fullName evidence="12">Meso-diaminopimelate-adding enzyme</fullName>
    </alternativeName>
    <alternativeName>
        <fullName evidence="12">UDP-MurNAc-L-Ala-D-Glu:meso-diaminopimelate ligase</fullName>
    </alternativeName>
    <alternativeName>
        <fullName evidence="12">UDP-MurNAc-tripeptide synthetase</fullName>
    </alternativeName>
    <alternativeName>
        <fullName evidence="12">UDP-N-acetylmuramyl-tripeptide synthetase</fullName>
    </alternativeName>
</protein>
<dbReference type="SUPFAM" id="SSF53244">
    <property type="entry name" value="MurD-like peptide ligases, peptide-binding domain"/>
    <property type="match status" value="1"/>
</dbReference>
<evidence type="ECO:0000256" key="3">
    <source>
        <dbReference type="ARBA" id="ARBA00022490"/>
    </source>
</evidence>
<feature type="domain" description="Mur ligase N-terminal catalytic" evidence="14">
    <location>
        <begin position="22"/>
        <end position="96"/>
    </location>
</feature>
<dbReference type="HAMAP" id="MF_00208">
    <property type="entry name" value="MurE"/>
    <property type="match status" value="1"/>
</dbReference>
<dbReference type="PROSITE" id="PS01011">
    <property type="entry name" value="FOLYLPOLYGLU_SYNT_1"/>
    <property type="match status" value="1"/>
</dbReference>
<dbReference type="GO" id="GO:0005524">
    <property type="term" value="F:ATP binding"/>
    <property type="evidence" value="ECO:0007669"/>
    <property type="project" value="UniProtKB-UniRule"/>
</dbReference>
<feature type="binding site" evidence="12">
    <location>
        <position position="187"/>
    </location>
    <ligand>
        <name>UDP-N-acetyl-alpha-D-muramoyl-L-alanyl-D-glutamate</name>
        <dbReference type="ChEBI" id="CHEBI:83900"/>
    </ligand>
</feature>
<keyword evidence="4 12" id="KW-0436">Ligase</keyword>
<keyword evidence="6 12" id="KW-0547">Nucleotide-binding</keyword>
<dbReference type="UniPathway" id="UPA00219"/>
<dbReference type="InterPro" id="IPR005761">
    <property type="entry name" value="UDP-N-AcMur-Glu-dNH2Pim_ligase"/>
</dbReference>
<keyword evidence="5 12" id="KW-0132">Cell division</keyword>
<accession>A0A6F8ZG71</accession>
<dbReference type="InterPro" id="IPR018109">
    <property type="entry name" value="Folylpolyglutamate_synth_CS"/>
</dbReference>
<organism evidence="17 18">
    <name type="scientific">Candidatus Hydrogenisulfobacillus filiaventi</name>
    <dbReference type="NCBI Taxonomy" id="2707344"/>
    <lineage>
        <taxon>Bacteria</taxon>
        <taxon>Bacillati</taxon>
        <taxon>Bacillota</taxon>
        <taxon>Clostridia</taxon>
        <taxon>Eubacteriales</taxon>
        <taxon>Clostridiales Family XVII. Incertae Sedis</taxon>
        <taxon>Candidatus Hydrogenisulfobacillus</taxon>
    </lineage>
</organism>
<dbReference type="GO" id="GO:0071555">
    <property type="term" value="P:cell wall organization"/>
    <property type="evidence" value="ECO:0007669"/>
    <property type="project" value="UniProtKB-KW"/>
</dbReference>
<evidence type="ECO:0000256" key="6">
    <source>
        <dbReference type="ARBA" id="ARBA00022741"/>
    </source>
</evidence>
<comment type="catalytic activity">
    <reaction evidence="12">
        <text>UDP-N-acetyl-alpha-D-muramoyl-L-alanyl-D-glutamate + meso-2,6-diaminopimelate + ATP = UDP-N-acetyl-alpha-D-muramoyl-L-alanyl-gamma-D-glutamyl-meso-2,6-diaminopimelate + ADP + phosphate + H(+)</text>
        <dbReference type="Rhea" id="RHEA:23676"/>
        <dbReference type="ChEBI" id="CHEBI:15378"/>
        <dbReference type="ChEBI" id="CHEBI:30616"/>
        <dbReference type="ChEBI" id="CHEBI:43474"/>
        <dbReference type="ChEBI" id="CHEBI:57791"/>
        <dbReference type="ChEBI" id="CHEBI:83900"/>
        <dbReference type="ChEBI" id="CHEBI:83905"/>
        <dbReference type="ChEBI" id="CHEBI:456216"/>
        <dbReference type="EC" id="6.3.2.13"/>
    </reaction>
</comment>
<evidence type="ECO:0000259" key="14">
    <source>
        <dbReference type="Pfam" id="PF01225"/>
    </source>
</evidence>
<dbReference type="GO" id="GO:0008360">
    <property type="term" value="P:regulation of cell shape"/>
    <property type="evidence" value="ECO:0007669"/>
    <property type="project" value="UniProtKB-KW"/>
</dbReference>
<reference evidence="17 18" key="1">
    <citation type="submission" date="2020-02" db="EMBL/GenBank/DDBJ databases">
        <authorList>
            <person name="Hogendoorn C."/>
        </authorList>
    </citation>
    <scope>NUCLEOTIDE SEQUENCE [LARGE SCALE GENOMIC DNA]</scope>
    <source>
        <strain evidence="17">R501</strain>
    </source>
</reference>
<comment type="cofactor">
    <cofactor evidence="12">
        <name>Mg(2+)</name>
        <dbReference type="ChEBI" id="CHEBI:18420"/>
    </cofactor>
</comment>
<feature type="domain" description="Mur ligase C-terminal" evidence="15">
    <location>
        <begin position="336"/>
        <end position="463"/>
    </location>
</feature>
<dbReference type="KEGG" id="hfv:R50_0956"/>
<evidence type="ECO:0000256" key="10">
    <source>
        <dbReference type="ARBA" id="ARBA00023306"/>
    </source>
</evidence>
<dbReference type="EC" id="6.3.2.13" evidence="12"/>
<feature type="binding site" evidence="12">
    <location>
        <position position="385"/>
    </location>
    <ligand>
        <name>meso-2,6-diaminopimelate</name>
        <dbReference type="ChEBI" id="CHEBI:57791"/>
    </ligand>
</feature>
<dbReference type="InterPro" id="IPR000713">
    <property type="entry name" value="Mur_ligase_N"/>
</dbReference>
<keyword evidence="10 12" id="KW-0131">Cell cycle</keyword>
<feature type="domain" description="Mur ligase central" evidence="16">
    <location>
        <begin position="108"/>
        <end position="313"/>
    </location>
</feature>
<dbReference type="EMBL" id="LR778114">
    <property type="protein sequence ID" value="CAB1128462.1"/>
    <property type="molecule type" value="Genomic_DNA"/>
</dbReference>
<dbReference type="InterPro" id="IPR013221">
    <property type="entry name" value="Mur_ligase_cen"/>
</dbReference>
<dbReference type="Pfam" id="PF02875">
    <property type="entry name" value="Mur_ligase_C"/>
    <property type="match status" value="1"/>
</dbReference>